<evidence type="ECO:0000256" key="1">
    <source>
        <dbReference type="SAM" id="MobiDB-lite"/>
    </source>
</evidence>
<organism evidence="2">
    <name type="scientific">Aeromonas hydrophila</name>
    <dbReference type="NCBI Taxonomy" id="644"/>
    <lineage>
        <taxon>Bacteria</taxon>
        <taxon>Pseudomonadati</taxon>
        <taxon>Pseudomonadota</taxon>
        <taxon>Gammaproteobacteria</taxon>
        <taxon>Aeromonadales</taxon>
        <taxon>Aeromonadaceae</taxon>
        <taxon>Aeromonas</taxon>
    </lineage>
</organism>
<evidence type="ECO:0000313" key="2">
    <source>
        <dbReference type="EMBL" id="AAS46719.1"/>
    </source>
</evidence>
<protein>
    <submittedName>
        <fullName evidence="2">Replication protein</fullName>
    </submittedName>
</protein>
<sequence length="268" mass="28932">MGACGSRGSGNGGGGMSMLLMAKAMSIKVGNPLRKLVLIKLADNASDTGECWPSYQHIADQCEISRRSVINHIDALCDSGLLTKESRVGPQGKRSNVYVLTLDGAGAAHPEVQENHQGSAGAALGGGAGAAHRISHSLDPVIEPKIPPVSPQGDKRPDSEPPRRGTRLPNDWVLPGEWGRWAMQETGLPRERILLEAATFADYWQALPGAKAVKLDWEKTWRNWIRRAASSFRTTAQRKPLENLQAAQQAAKALRESGRGDYDDSTPL</sequence>
<accession>Q5VJ10</accession>
<dbReference type="Gene3D" id="1.10.10.10">
    <property type="entry name" value="Winged helix-like DNA-binding domain superfamily/Winged helix DNA-binding domain"/>
    <property type="match status" value="1"/>
</dbReference>
<dbReference type="SUPFAM" id="SSF46785">
    <property type="entry name" value="Winged helix' DNA-binding domain"/>
    <property type="match status" value="1"/>
</dbReference>
<dbReference type="EMBL" id="AY442269">
    <property type="protein sequence ID" value="AAS46719.1"/>
    <property type="molecule type" value="Genomic_DNA"/>
</dbReference>
<feature type="region of interest" description="Disordered" evidence="1">
    <location>
        <begin position="242"/>
        <end position="268"/>
    </location>
</feature>
<reference evidence="2" key="1">
    <citation type="journal article" date="2005" name="Appl. Environ. Microbiol.">
        <title>Identification and characterization of putative virulence genes and gene clusters in Aeromonas hydrophila PPD134/91.</title>
        <authorList>
            <person name="Yu H.B."/>
            <person name="Zhang Y.L."/>
            <person name="Lau Y.L."/>
            <person name="Yao F."/>
            <person name="Vilches S."/>
            <person name="Merino S."/>
            <person name="Tomas J.M."/>
            <person name="Howard S.P."/>
            <person name="Leung K.Y."/>
        </authorList>
    </citation>
    <scope>NUCLEOTIDE SEQUENCE</scope>
    <source>
        <strain evidence="2">PPD134/91</strain>
    </source>
</reference>
<dbReference type="Pfam" id="PF13730">
    <property type="entry name" value="HTH_36"/>
    <property type="match status" value="1"/>
</dbReference>
<dbReference type="AlphaFoldDB" id="Q5VJ10"/>
<feature type="compositionally biased region" description="Basic and acidic residues" evidence="1">
    <location>
        <begin position="153"/>
        <end position="163"/>
    </location>
</feature>
<feature type="region of interest" description="Disordered" evidence="1">
    <location>
        <begin position="137"/>
        <end position="171"/>
    </location>
</feature>
<feature type="compositionally biased region" description="Basic and acidic residues" evidence="1">
    <location>
        <begin position="253"/>
        <end position="262"/>
    </location>
</feature>
<dbReference type="InterPro" id="IPR036388">
    <property type="entry name" value="WH-like_DNA-bd_sf"/>
</dbReference>
<dbReference type="InterPro" id="IPR036390">
    <property type="entry name" value="WH_DNA-bd_sf"/>
</dbReference>
<proteinExistence type="predicted"/>
<name>Q5VJ10_AERHY</name>